<dbReference type="Proteomes" id="UP000284021">
    <property type="component" value="Unassembled WGS sequence"/>
</dbReference>
<name>A0A418XLG0_9PSED</name>
<evidence type="ECO:0000313" key="2">
    <source>
        <dbReference type="Proteomes" id="UP000284021"/>
    </source>
</evidence>
<protein>
    <submittedName>
        <fullName evidence="1">Uncharacterized protein</fullName>
    </submittedName>
</protein>
<organism evidence="1 2">
    <name type="scientific">Pseudomonas cavernicola</name>
    <dbReference type="NCBI Taxonomy" id="2320866"/>
    <lineage>
        <taxon>Bacteria</taxon>
        <taxon>Pseudomonadati</taxon>
        <taxon>Pseudomonadota</taxon>
        <taxon>Gammaproteobacteria</taxon>
        <taxon>Pseudomonadales</taxon>
        <taxon>Pseudomonadaceae</taxon>
        <taxon>Pseudomonas</taxon>
    </lineage>
</organism>
<keyword evidence="2" id="KW-1185">Reference proteome</keyword>
<comment type="caution">
    <text evidence="1">The sequence shown here is derived from an EMBL/GenBank/DDBJ whole genome shotgun (WGS) entry which is preliminary data.</text>
</comment>
<reference evidence="1 2" key="1">
    <citation type="submission" date="2018-09" db="EMBL/GenBank/DDBJ databases">
        <authorList>
            <person name="Zhu H."/>
        </authorList>
    </citation>
    <scope>NUCLEOTIDE SEQUENCE [LARGE SCALE GENOMIC DNA]</scope>
    <source>
        <strain evidence="1 2">K1S02-6</strain>
    </source>
</reference>
<sequence length="74" mass="8196">MEVSQVEDGAMITESRLLRPRHRDAGASTDESGIAACGFRLLGVTWGRSLGFAQEAWGVSPLDRMLFTRQQRLC</sequence>
<accession>A0A418XLG0</accession>
<evidence type="ECO:0000313" key="1">
    <source>
        <dbReference type="EMBL" id="RJG13297.1"/>
    </source>
</evidence>
<gene>
    <name evidence="1" type="ORF">D3879_08550</name>
</gene>
<dbReference type="EMBL" id="QYUR01000002">
    <property type="protein sequence ID" value="RJG13297.1"/>
    <property type="molecule type" value="Genomic_DNA"/>
</dbReference>
<proteinExistence type="predicted"/>
<dbReference type="AlphaFoldDB" id="A0A418XLG0"/>